<accession>A0A062U474</accession>
<keyword evidence="4" id="KW-1185">Reference proteome</keyword>
<evidence type="ECO:0000313" key="3">
    <source>
        <dbReference type="EMBL" id="KCZ50955.1"/>
    </source>
</evidence>
<proteinExistence type="predicted"/>
<evidence type="ECO:0000256" key="1">
    <source>
        <dbReference type="SAM" id="Phobius"/>
    </source>
</evidence>
<dbReference type="CDD" id="cd03507">
    <property type="entry name" value="Delta12-FADS-like"/>
    <property type="match status" value="1"/>
</dbReference>
<dbReference type="Pfam" id="PF00487">
    <property type="entry name" value="FA_desaturase"/>
    <property type="match status" value="1"/>
</dbReference>
<dbReference type="GO" id="GO:0016491">
    <property type="term" value="F:oxidoreductase activity"/>
    <property type="evidence" value="ECO:0007669"/>
    <property type="project" value="InterPro"/>
</dbReference>
<dbReference type="PATRIC" id="fig|1280946.3.peg.3354"/>
<feature type="transmembrane region" description="Helical" evidence="1">
    <location>
        <begin position="27"/>
        <end position="44"/>
    </location>
</feature>
<keyword evidence="1" id="KW-1133">Transmembrane helix</keyword>
<organism evidence="3 4">
    <name type="scientific">Hyphomonas beringensis</name>
    <dbReference type="NCBI Taxonomy" id="1280946"/>
    <lineage>
        <taxon>Bacteria</taxon>
        <taxon>Pseudomonadati</taxon>
        <taxon>Pseudomonadota</taxon>
        <taxon>Alphaproteobacteria</taxon>
        <taxon>Hyphomonadales</taxon>
        <taxon>Hyphomonadaceae</taxon>
        <taxon>Hyphomonas</taxon>
    </lineage>
</organism>
<evidence type="ECO:0000259" key="2">
    <source>
        <dbReference type="Pfam" id="PF00487"/>
    </source>
</evidence>
<dbReference type="EMBL" id="AWFF01000098">
    <property type="protein sequence ID" value="KCZ50955.1"/>
    <property type="molecule type" value="Genomic_DNA"/>
</dbReference>
<feature type="transmembrane region" description="Helical" evidence="1">
    <location>
        <begin position="138"/>
        <end position="156"/>
    </location>
</feature>
<sequence length="364" mass="41255">MTPDFTRADLKAAIPARCFQPSTARSMAYLVFDLVLIALAYWALSQVSAWYLKLPLIFFIGTMFWAIFVIGHEAGHGAFSKSRAVNTAVGLITHSLILVPYRGWQRSHAMHHMKTGHFREEEVFRPCRAEDDWLARKVLFRSGLFLLIGWPMYKLGYRNLTTYDPVKGSHYLPVSDLYASHVKWSWAASLVGVLACLALYIALGVMFGWAFALTYIVGPYFVYAAWLTFVTYMQHVAPEVPVYDSDDWSSLKGALATVDRNYGPFNWLTHHIGDLHVVHHVFPTIPHYRTREATDAIKPILGAWYMKSDRFVLTDFVRTLIGCHYVEPGDGQEVWKSAYPWAKNAGTGKTDKVNETNGAHIPAE</sequence>
<feature type="domain" description="Fatty acid desaturase" evidence="2">
    <location>
        <begin position="49"/>
        <end position="302"/>
    </location>
</feature>
<dbReference type="eggNOG" id="COG3239">
    <property type="taxonomic scope" value="Bacteria"/>
</dbReference>
<name>A0A062U474_9PROT</name>
<dbReference type="AlphaFoldDB" id="A0A062U474"/>
<reference evidence="3 4" key="1">
    <citation type="journal article" date="2014" name="Antonie Van Leeuwenhoek">
        <title>Hyphomonas beringensis sp. nov. and Hyphomonas chukchiensis sp. nov., isolated from surface seawater of the Bering Sea and Chukchi Sea.</title>
        <authorList>
            <person name="Li C."/>
            <person name="Lai Q."/>
            <person name="Li G."/>
            <person name="Dong C."/>
            <person name="Wang J."/>
            <person name="Liao Y."/>
            <person name="Shao Z."/>
        </authorList>
    </citation>
    <scope>NUCLEOTIDE SEQUENCE [LARGE SCALE GENOMIC DNA]</scope>
    <source>
        <strain evidence="3 4">25B14_1</strain>
    </source>
</reference>
<feature type="transmembrane region" description="Helical" evidence="1">
    <location>
        <begin position="210"/>
        <end position="233"/>
    </location>
</feature>
<keyword evidence="1" id="KW-0812">Transmembrane</keyword>
<dbReference type="RefSeq" id="WP_051601719.1">
    <property type="nucleotide sequence ID" value="NZ_AWFF01000098.1"/>
</dbReference>
<gene>
    <name evidence="3" type="ORF">HY29_06285</name>
</gene>
<comment type="caution">
    <text evidence="3">The sequence shown here is derived from an EMBL/GenBank/DDBJ whole genome shotgun (WGS) entry which is preliminary data.</text>
</comment>
<feature type="transmembrane region" description="Helical" evidence="1">
    <location>
        <begin position="51"/>
        <end position="72"/>
    </location>
</feature>
<evidence type="ECO:0000313" key="4">
    <source>
        <dbReference type="Proteomes" id="UP000027037"/>
    </source>
</evidence>
<dbReference type="InterPro" id="IPR012171">
    <property type="entry name" value="Fatty_acid_desaturase"/>
</dbReference>
<protein>
    <recommendedName>
        <fullName evidence="2">Fatty acid desaturase domain-containing protein</fullName>
    </recommendedName>
</protein>
<dbReference type="PANTHER" id="PTHR32100">
    <property type="entry name" value="OMEGA-6 FATTY ACID DESATURASE, CHLOROPLASTIC"/>
    <property type="match status" value="1"/>
</dbReference>
<feature type="transmembrane region" description="Helical" evidence="1">
    <location>
        <begin position="84"/>
        <end position="104"/>
    </location>
</feature>
<dbReference type="Proteomes" id="UP000027037">
    <property type="component" value="Unassembled WGS sequence"/>
</dbReference>
<dbReference type="GO" id="GO:0006629">
    <property type="term" value="P:lipid metabolic process"/>
    <property type="evidence" value="ECO:0007669"/>
    <property type="project" value="InterPro"/>
</dbReference>
<keyword evidence="1" id="KW-0472">Membrane</keyword>
<dbReference type="InterPro" id="IPR005804">
    <property type="entry name" value="FA_desaturase_dom"/>
</dbReference>
<feature type="transmembrane region" description="Helical" evidence="1">
    <location>
        <begin position="184"/>
        <end position="203"/>
    </location>
</feature>
<dbReference type="STRING" id="1280946.HY29_06285"/>
<dbReference type="OrthoDB" id="9769653at2"/>